<evidence type="ECO:0000313" key="2">
    <source>
        <dbReference type="Proteomes" id="UP000681162"/>
    </source>
</evidence>
<organism evidence="1 2">
    <name type="scientific">Paenibacillus antibioticophila</name>
    <dbReference type="NCBI Taxonomy" id="1274374"/>
    <lineage>
        <taxon>Bacteria</taxon>
        <taxon>Bacillati</taxon>
        <taxon>Bacillota</taxon>
        <taxon>Bacilli</taxon>
        <taxon>Bacillales</taxon>
        <taxon>Paenibacillaceae</taxon>
        <taxon>Paenibacillus</taxon>
    </lineage>
</organism>
<reference evidence="1 2" key="1">
    <citation type="submission" date="2021-03" db="EMBL/GenBank/DDBJ databases">
        <title>Antimicrobial resistance genes in bacteria isolated from Japanese honey, and their potential for conferring macrolide and lincosamide resistance in the American foulbrood pathogen Paenibacillus larvae.</title>
        <authorList>
            <person name="Okamoto M."/>
            <person name="Kumagai M."/>
            <person name="Kanamori H."/>
            <person name="Takamatsu D."/>
        </authorList>
    </citation>
    <scope>NUCLEOTIDE SEQUENCE [LARGE SCALE GENOMIC DNA]</scope>
    <source>
        <strain evidence="1 2">J41TS12</strain>
    </source>
</reference>
<name>A0A919XUT5_9BACL</name>
<dbReference type="RefSeq" id="WP_212941304.1">
    <property type="nucleotide sequence ID" value="NZ_BORR01000015.1"/>
</dbReference>
<gene>
    <name evidence="1" type="ORF">J41TS12_36820</name>
</gene>
<dbReference type="Proteomes" id="UP000681162">
    <property type="component" value="Unassembled WGS sequence"/>
</dbReference>
<keyword evidence="2" id="KW-1185">Reference proteome</keyword>
<comment type="caution">
    <text evidence="1">The sequence shown here is derived from an EMBL/GenBank/DDBJ whole genome shotgun (WGS) entry which is preliminary data.</text>
</comment>
<dbReference type="AlphaFoldDB" id="A0A919XUT5"/>
<sequence length="149" mass="17048">MGKYQMQVANQFKRLAEASVELMAKYEQTDLPDVDRMVTCIQLESINSLFKYVQVILDHATDKKKAILAICLSGDGCNSNVAYELNYNSVDSMNKARNRLIGVLSITIFNEEKIDDLLKSTSYDEVFKAQQWFFDNVLKNKQLAYSLVQ</sequence>
<dbReference type="EMBL" id="BORR01000015">
    <property type="protein sequence ID" value="GIO38821.1"/>
    <property type="molecule type" value="Genomic_DNA"/>
</dbReference>
<accession>A0A919XUT5</accession>
<protein>
    <submittedName>
        <fullName evidence="1">Uncharacterized protein</fullName>
    </submittedName>
</protein>
<proteinExistence type="predicted"/>
<evidence type="ECO:0000313" key="1">
    <source>
        <dbReference type="EMBL" id="GIO38821.1"/>
    </source>
</evidence>